<sequence>MEARLDRRFSPPPTTELRDAVEEIRVGATTSAPSVASAPICSTTIASTDEPSPDTTVARANSADTADSVLSFRTARASNLPGEEFESGKGDDSDLLRNRPVGARWAGLRAVPVVHAGAGLPDRERPHLHRPRRTSLVAPASTVSAAASVHVGENVPVETSPAPPPSYLSAELRDERTLEARLHLGRTLASLDELPQVLPSRCSTFGHFHVERGPAFVTTTPAHLRPRRLPLRVRLGFADHGVLLRARLGFTNRGVPLLVRLGVLLRARLGFADRGVTILVCLGVLLCARLGFADRGVTILVRLGFAHALLRCLRRLDANISAHAALLAAASNWAACQAAANAVIRGDPFRAISTVPKPGYFVLRANADLAANMPASVPSASSATAMQRARVLISQVPVGTEGLGASGSVYVRFALVDNRLGDLWALVPTGVIFTTGGVASFNMFRNDVSNAVPADASARLVRLGTVEYALCAFPLDGYSVPGVASSGLVLYRAPDTVALSVAYTVAAHREAGAAYAALVPVDTIVVFANGGEPGFYHSIIDDASAVPADAFARIMKDVLAAPTAGAQTRACPRRLRPRRPRRHCTTQSVRAPGDPARRRVCAGFHRAGPLPRRAAPRRRL</sequence>
<gene>
    <name evidence="2" type="ORF">NCGR_LOCUS53401</name>
</gene>
<dbReference type="Proteomes" id="UP000604825">
    <property type="component" value="Unassembled WGS sequence"/>
</dbReference>
<evidence type="ECO:0000313" key="3">
    <source>
        <dbReference type="Proteomes" id="UP000604825"/>
    </source>
</evidence>
<feature type="region of interest" description="Disordered" evidence="1">
    <location>
        <begin position="29"/>
        <end position="66"/>
    </location>
</feature>
<evidence type="ECO:0000256" key="1">
    <source>
        <dbReference type="SAM" id="MobiDB-lite"/>
    </source>
</evidence>
<keyword evidence="3" id="KW-1185">Reference proteome</keyword>
<evidence type="ECO:0000313" key="2">
    <source>
        <dbReference type="EMBL" id="CAD6270105.1"/>
    </source>
</evidence>
<organism evidence="2 3">
    <name type="scientific">Miscanthus lutarioriparius</name>
    <dbReference type="NCBI Taxonomy" id="422564"/>
    <lineage>
        <taxon>Eukaryota</taxon>
        <taxon>Viridiplantae</taxon>
        <taxon>Streptophyta</taxon>
        <taxon>Embryophyta</taxon>
        <taxon>Tracheophyta</taxon>
        <taxon>Spermatophyta</taxon>
        <taxon>Magnoliopsida</taxon>
        <taxon>Liliopsida</taxon>
        <taxon>Poales</taxon>
        <taxon>Poaceae</taxon>
        <taxon>PACMAD clade</taxon>
        <taxon>Panicoideae</taxon>
        <taxon>Andropogonodae</taxon>
        <taxon>Andropogoneae</taxon>
        <taxon>Saccharinae</taxon>
        <taxon>Miscanthus</taxon>
    </lineage>
</organism>
<name>A0A811RI92_9POAL</name>
<feature type="compositionally biased region" description="Basic residues" evidence="1">
    <location>
        <begin position="571"/>
        <end position="584"/>
    </location>
</feature>
<comment type="caution">
    <text evidence="2">The sequence shown here is derived from an EMBL/GenBank/DDBJ whole genome shotgun (WGS) entry which is preliminary data.</text>
</comment>
<reference evidence="2" key="1">
    <citation type="submission" date="2020-10" db="EMBL/GenBank/DDBJ databases">
        <authorList>
            <person name="Han B."/>
            <person name="Lu T."/>
            <person name="Zhao Q."/>
            <person name="Huang X."/>
            <person name="Zhao Y."/>
        </authorList>
    </citation>
    <scope>NUCLEOTIDE SEQUENCE</scope>
</reference>
<proteinExistence type="predicted"/>
<accession>A0A811RI92</accession>
<dbReference type="EMBL" id="CAJGYO010000015">
    <property type="protein sequence ID" value="CAD6270105.1"/>
    <property type="molecule type" value="Genomic_DNA"/>
</dbReference>
<feature type="compositionally biased region" description="Low complexity" evidence="1">
    <location>
        <begin position="29"/>
        <end position="39"/>
    </location>
</feature>
<feature type="region of interest" description="Disordered" evidence="1">
    <location>
        <begin position="569"/>
        <end position="595"/>
    </location>
</feature>
<feature type="compositionally biased region" description="Polar residues" evidence="1">
    <location>
        <begin position="40"/>
        <end position="65"/>
    </location>
</feature>
<protein>
    <submittedName>
        <fullName evidence="2">Uncharacterized protein</fullName>
    </submittedName>
</protein>
<dbReference type="AlphaFoldDB" id="A0A811RI92"/>